<proteinExistence type="predicted"/>
<dbReference type="EMBL" id="QSSX01000031">
    <property type="protein sequence ID" value="RGM21209.1"/>
    <property type="molecule type" value="Genomic_DNA"/>
</dbReference>
<dbReference type="AlphaFoldDB" id="A0A3E4V156"/>
<dbReference type="Pfam" id="PF21757">
    <property type="entry name" value="DUF6870"/>
    <property type="match status" value="1"/>
</dbReference>
<reference evidence="3 4" key="1">
    <citation type="submission" date="2018-08" db="EMBL/GenBank/DDBJ databases">
        <title>A genome reference for cultivated species of the human gut microbiota.</title>
        <authorList>
            <person name="Zou Y."/>
            <person name="Xue W."/>
            <person name="Luo G."/>
        </authorList>
    </citation>
    <scope>NUCLEOTIDE SEQUENCE [LARGE SCALE GENOMIC DNA]</scope>
    <source>
        <strain evidence="3 4">TF01-20-2</strain>
    </source>
</reference>
<dbReference type="EMBL" id="JAPZED010000056">
    <property type="protein sequence ID" value="MCZ7695332.1"/>
    <property type="molecule type" value="Genomic_DNA"/>
</dbReference>
<organism evidence="3 4">
    <name type="scientific">Mediterraneibacter gnavus</name>
    <name type="common">Ruminococcus gnavus</name>
    <dbReference type="NCBI Taxonomy" id="33038"/>
    <lineage>
        <taxon>Bacteria</taxon>
        <taxon>Bacillati</taxon>
        <taxon>Bacillota</taxon>
        <taxon>Clostridia</taxon>
        <taxon>Lachnospirales</taxon>
        <taxon>Lachnospiraceae</taxon>
        <taxon>Mediterraneibacter</taxon>
    </lineage>
</organism>
<dbReference type="Proteomes" id="UP001148455">
    <property type="component" value="Unassembled WGS sequence"/>
</dbReference>
<dbReference type="RefSeq" id="WP_151165343.1">
    <property type="nucleotide sequence ID" value="NZ_JALQCM010000001.1"/>
</dbReference>
<evidence type="ECO:0000313" key="4">
    <source>
        <dbReference type="Proteomes" id="UP000260808"/>
    </source>
</evidence>
<dbReference type="Proteomes" id="UP000260808">
    <property type="component" value="Unassembled WGS sequence"/>
</dbReference>
<sequence length="89" mass="10477">MLLDGKTLQELKRVNIKEVNPDELVDISEIEIDTKQSVQKRVKEYVEQVHNPYLVRVGEYVVKIGYSDCKETLNDRMKQYISKIAETKY</sequence>
<protein>
    <recommendedName>
        <fullName evidence="1">DUF6870 domain-containing protein</fullName>
    </recommendedName>
</protein>
<reference evidence="2" key="2">
    <citation type="submission" date="2022-12" db="EMBL/GenBank/DDBJ databases">
        <title>Genome of R. gnavus strain RSHDN_123.</title>
        <authorList>
            <person name="Abdugheni R."/>
        </authorList>
    </citation>
    <scope>NUCLEOTIDE SEQUENCE</scope>
    <source>
        <strain evidence="2">RSHDN_123</strain>
    </source>
</reference>
<evidence type="ECO:0000313" key="3">
    <source>
        <dbReference type="EMBL" id="RGM21209.1"/>
    </source>
</evidence>
<dbReference type="InterPro" id="IPR049222">
    <property type="entry name" value="DUF6870"/>
</dbReference>
<evidence type="ECO:0000259" key="1">
    <source>
        <dbReference type="Pfam" id="PF21757"/>
    </source>
</evidence>
<gene>
    <name evidence="3" type="ORF">DXC31_11930</name>
    <name evidence="2" type="ORF">O8D18_15240</name>
</gene>
<feature type="domain" description="DUF6870" evidence="1">
    <location>
        <begin position="11"/>
        <end position="81"/>
    </location>
</feature>
<comment type="caution">
    <text evidence="3">The sequence shown here is derived from an EMBL/GenBank/DDBJ whole genome shotgun (WGS) entry which is preliminary data.</text>
</comment>
<name>A0A3E4V156_MEDGN</name>
<evidence type="ECO:0000313" key="2">
    <source>
        <dbReference type="EMBL" id="MCZ7695332.1"/>
    </source>
</evidence>
<accession>A0A3E4V156</accession>